<gene>
    <name evidence="1" type="ORF">MNBD_GAMMA10-180</name>
</gene>
<sequence>MNPIRMANNTAVVTATAGYEPLDKLPDLEIELRKKKFKGTVVFDLLYFNGLCDNRFIEIIFDGHEFNRASYKISRKIDSVIQAHQNLFFSSHPGLLASSVLSSQEVNNFTKTH</sequence>
<accession>A0A3B0XGB8</accession>
<name>A0A3B0XGB8_9ZZZZ</name>
<dbReference type="Pfam" id="PF15933">
    <property type="entry name" value="RnlB_antitoxin"/>
    <property type="match status" value="1"/>
</dbReference>
<dbReference type="InterPro" id="IPR031834">
    <property type="entry name" value="RnlB/LsoB_antitoxin"/>
</dbReference>
<reference evidence="1" key="1">
    <citation type="submission" date="2018-06" db="EMBL/GenBank/DDBJ databases">
        <authorList>
            <person name="Zhirakovskaya E."/>
        </authorList>
    </citation>
    <scope>NUCLEOTIDE SEQUENCE</scope>
</reference>
<evidence type="ECO:0000313" key="1">
    <source>
        <dbReference type="EMBL" id="VAW66701.1"/>
    </source>
</evidence>
<proteinExistence type="predicted"/>
<organism evidence="1">
    <name type="scientific">hydrothermal vent metagenome</name>
    <dbReference type="NCBI Taxonomy" id="652676"/>
    <lineage>
        <taxon>unclassified sequences</taxon>
        <taxon>metagenomes</taxon>
        <taxon>ecological metagenomes</taxon>
    </lineage>
</organism>
<dbReference type="AlphaFoldDB" id="A0A3B0XGB8"/>
<dbReference type="EMBL" id="UOFJ01000230">
    <property type="protein sequence ID" value="VAW66701.1"/>
    <property type="molecule type" value="Genomic_DNA"/>
</dbReference>
<protein>
    <submittedName>
        <fullName evidence="1">Uncharacterized protein</fullName>
    </submittedName>
</protein>